<dbReference type="AlphaFoldDB" id="A0A2H6KC47"/>
<reference evidence="2 3" key="1">
    <citation type="journal article" date="2017" name="BMC Genomics">
        <title>Whole-genome assembly of Babesia ovata and comparative genomics between closely related pathogens.</title>
        <authorList>
            <person name="Yamagishi J."/>
            <person name="Asada M."/>
            <person name="Hakimi H."/>
            <person name="Tanaka T.Q."/>
            <person name="Sugimoto C."/>
            <person name="Kawazu S."/>
        </authorList>
    </citation>
    <scope>NUCLEOTIDE SEQUENCE [LARGE SCALE GENOMIC DNA]</scope>
    <source>
        <strain evidence="2 3">Miyake</strain>
    </source>
</reference>
<dbReference type="RefSeq" id="XP_028866811.1">
    <property type="nucleotide sequence ID" value="XM_029010978.1"/>
</dbReference>
<proteinExistence type="predicted"/>
<accession>A0A2H6KC47</accession>
<keyword evidence="3" id="KW-1185">Reference proteome</keyword>
<feature type="region of interest" description="Disordered" evidence="1">
    <location>
        <begin position="82"/>
        <end position="116"/>
    </location>
</feature>
<dbReference type="EMBL" id="BDSA01000002">
    <property type="protein sequence ID" value="GBE60568.1"/>
    <property type="molecule type" value="Genomic_DNA"/>
</dbReference>
<name>A0A2H6KC47_9APIC</name>
<dbReference type="OrthoDB" id="366733at2759"/>
<feature type="compositionally biased region" description="Basic and acidic residues" evidence="1">
    <location>
        <begin position="97"/>
        <end position="116"/>
    </location>
</feature>
<comment type="caution">
    <text evidence="2">The sequence shown here is derived from an EMBL/GenBank/DDBJ whole genome shotgun (WGS) entry which is preliminary data.</text>
</comment>
<sequence>MVRQPKKLTDCPENLRESIDWLIQVKHGNGGGQDGLEELAKALQKLIEDAIQKAETSLDDRKKELDCYTDFQHCKNLKEKIEKENDESKKSRLQSQYKDHYGEVHGSESKRKNALDDLEKRQNQVKELGDKLTIFTEKDKNTNACKDLLENLTDGLEKFLGYNKDSKGYDGTGIVYSDLDRLCDGVMSFLHGVLSGVKDDDVVVLY</sequence>
<dbReference type="Proteomes" id="UP000236319">
    <property type="component" value="Unassembled WGS sequence"/>
</dbReference>
<evidence type="ECO:0000313" key="2">
    <source>
        <dbReference type="EMBL" id="GBE60568.1"/>
    </source>
</evidence>
<protein>
    <submittedName>
        <fullName evidence="2">Uncharacterized protein</fullName>
    </submittedName>
</protein>
<dbReference type="GeneID" id="39874338"/>
<evidence type="ECO:0000313" key="3">
    <source>
        <dbReference type="Proteomes" id="UP000236319"/>
    </source>
</evidence>
<organism evidence="2 3">
    <name type="scientific">Babesia ovata</name>
    <dbReference type="NCBI Taxonomy" id="189622"/>
    <lineage>
        <taxon>Eukaryota</taxon>
        <taxon>Sar</taxon>
        <taxon>Alveolata</taxon>
        <taxon>Apicomplexa</taxon>
        <taxon>Aconoidasida</taxon>
        <taxon>Piroplasmida</taxon>
        <taxon>Babesiidae</taxon>
        <taxon>Babesia</taxon>
    </lineage>
</organism>
<gene>
    <name evidence="2" type="ORF">BOVATA_020610</name>
</gene>
<evidence type="ECO:0000256" key="1">
    <source>
        <dbReference type="SAM" id="MobiDB-lite"/>
    </source>
</evidence>
<dbReference type="VEuPathDB" id="PiroplasmaDB:BOVATA_020610"/>